<gene>
    <name evidence="7" type="ORF">DF183_13265</name>
    <name evidence="8" type="ORF">M2J83_20060</name>
</gene>
<dbReference type="PROSITE" id="PS50895">
    <property type="entry name" value="SURF1"/>
    <property type="match status" value="1"/>
</dbReference>
<comment type="similarity">
    <text evidence="2 6">Belongs to the SURF1 family.</text>
</comment>
<keyword evidence="4 6" id="KW-1133">Transmembrane helix</keyword>
<sequence>MSSNNPRSSSTRSLLALVCLGLLMLLFISLGRWQLSRAQERQSLAQQIEQGRQQAPLHIDSQASLDKGALWQSVAVHGSWRSELTVLLDNRNFKGKPGYWIATPFVLDEGDLAGSSLLVLRGWLARVPGQTPSVPAAPSGSETISGELMERVPRLFELGSSPLPEHLPDSSGTPPVVQNLALEDLRSRIDLPVLPRVLAQTAPASELQTNWPDPNIDFEKNRGYALQWFGFALIALCAWIGVAWKWLRRSRPNSAPTRKT</sequence>
<organism evidence="7 9">
    <name type="scientific">Alcaligenes faecalis</name>
    <dbReference type="NCBI Taxonomy" id="511"/>
    <lineage>
        <taxon>Bacteria</taxon>
        <taxon>Pseudomonadati</taxon>
        <taxon>Pseudomonadota</taxon>
        <taxon>Betaproteobacteria</taxon>
        <taxon>Burkholderiales</taxon>
        <taxon>Alcaligenaceae</taxon>
        <taxon>Alcaligenes</taxon>
    </lineage>
</organism>
<comment type="subcellular location">
    <subcellularLocation>
        <location evidence="6">Cell membrane</location>
        <topology evidence="6">Multi-pass membrane protein</topology>
    </subcellularLocation>
    <subcellularLocation>
        <location evidence="1">Membrane</location>
    </subcellularLocation>
</comment>
<dbReference type="Proteomes" id="UP001211866">
    <property type="component" value="Chromosome"/>
</dbReference>
<feature type="transmembrane region" description="Helical" evidence="6">
    <location>
        <begin position="224"/>
        <end position="244"/>
    </location>
</feature>
<evidence type="ECO:0000256" key="1">
    <source>
        <dbReference type="ARBA" id="ARBA00004370"/>
    </source>
</evidence>
<keyword evidence="3 6" id="KW-0812">Transmembrane</keyword>
<accession>A0A2U2BJD0</accession>
<keyword evidence="6" id="KW-1003">Cell membrane</keyword>
<dbReference type="CDD" id="cd06662">
    <property type="entry name" value="SURF1"/>
    <property type="match status" value="1"/>
</dbReference>
<dbReference type="PANTHER" id="PTHR23427">
    <property type="entry name" value="SURFEIT LOCUS PROTEIN"/>
    <property type="match status" value="1"/>
</dbReference>
<keyword evidence="5 6" id="KW-0472">Membrane</keyword>
<protein>
    <recommendedName>
        <fullName evidence="6">SURF1-like protein</fullName>
    </recommendedName>
</protein>
<evidence type="ECO:0000256" key="3">
    <source>
        <dbReference type="ARBA" id="ARBA00022692"/>
    </source>
</evidence>
<reference evidence="8 10" key="3">
    <citation type="submission" date="2022-05" db="EMBL/GenBank/DDBJ databases">
        <title>Complete sequence of strain NY11312.</title>
        <authorList>
            <person name="Zhou D."/>
        </authorList>
    </citation>
    <scope>NUCLEOTIDE SEQUENCE [LARGE SCALE GENOMIC DNA]</scope>
    <source>
        <strain evidence="8 10">NY11312</strain>
    </source>
</reference>
<evidence type="ECO:0000313" key="7">
    <source>
        <dbReference type="EMBL" id="PWE14111.1"/>
    </source>
</evidence>
<dbReference type="RefSeq" id="WP_063692068.1">
    <property type="nucleotide sequence ID" value="NZ_CAXOJJ010000004.1"/>
</dbReference>
<evidence type="ECO:0000256" key="6">
    <source>
        <dbReference type="RuleBase" id="RU363076"/>
    </source>
</evidence>
<dbReference type="Pfam" id="PF02104">
    <property type="entry name" value="SURF1"/>
    <property type="match status" value="1"/>
</dbReference>
<evidence type="ECO:0000313" key="8">
    <source>
        <dbReference type="EMBL" id="WBM38059.1"/>
    </source>
</evidence>
<evidence type="ECO:0000256" key="4">
    <source>
        <dbReference type="ARBA" id="ARBA00022989"/>
    </source>
</evidence>
<dbReference type="InterPro" id="IPR045214">
    <property type="entry name" value="Surf1/Surf4"/>
</dbReference>
<name>A0A2U2BJD0_ALCFA</name>
<evidence type="ECO:0000313" key="10">
    <source>
        <dbReference type="Proteomes" id="UP001211866"/>
    </source>
</evidence>
<dbReference type="EMBL" id="CP096916">
    <property type="protein sequence ID" value="WBM38059.1"/>
    <property type="molecule type" value="Genomic_DNA"/>
</dbReference>
<dbReference type="PANTHER" id="PTHR23427:SF2">
    <property type="entry name" value="SURFEIT LOCUS PROTEIN 1"/>
    <property type="match status" value="1"/>
</dbReference>
<dbReference type="EMBL" id="QEXO01000003">
    <property type="protein sequence ID" value="PWE14111.1"/>
    <property type="molecule type" value="Genomic_DNA"/>
</dbReference>
<evidence type="ECO:0000313" key="9">
    <source>
        <dbReference type="Proteomes" id="UP000245216"/>
    </source>
</evidence>
<proteinExistence type="inferred from homology"/>
<reference evidence="7 9" key="1">
    <citation type="submission" date="2018-05" db="EMBL/GenBank/DDBJ databases">
        <title>Genome Sequence of an Efficient Indole-Degrading Bacterium, Alcaligenes sp.YBY.</title>
        <authorList>
            <person name="Yang B."/>
        </authorList>
    </citation>
    <scope>NUCLEOTIDE SEQUENCE [LARGE SCALE GENOMIC DNA]</scope>
    <source>
        <strain evidence="7 9">YBY</strain>
    </source>
</reference>
<keyword evidence="10" id="KW-1185">Reference proteome</keyword>
<evidence type="ECO:0000256" key="5">
    <source>
        <dbReference type="ARBA" id="ARBA00023136"/>
    </source>
</evidence>
<dbReference type="InterPro" id="IPR002994">
    <property type="entry name" value="Surf1/Shy1"/>
</dbReference>
<comment type="caution">
    <text evidence="6">Lacks conserved residue(s) required for the propagation of feature annotation.</text>
</comment>
<dbReference type="GO" id="GO:0005886">
    <property type="term" value="C:plasma membrane"/>
    <property type="evidence" value="ECO:0007669"/>
    <property type="project" value="UniProtKB-SubCell"/>
</dbReference>
<evidence type="ECO:0000256" key="2">
    <source>
        <dbReference type="ARBA" id="ARBA00007165"/>
    </source>
</evidence>
<dbReference type="AlphaFoldDB" id="A0A2U2BJD0"/>
<reference evidence="7 9" key="2">
    <citation type="submission" date="2018-05" db="EMBL/GenBank/DDBJ databases">
        <authorList>
            <person name="Lanie J.A."/>
            <person name="Ng W.-L."/>
            <person name="Kazmierczak K.M."/>
            <person name="Andrzejewski T.M."/>
            <person name="Davidsen T.M."/>
            <person name="Wayne K.J."/>
            <person name="Tettelin H."/>
            <person name="Glass J.I."/>
            <person name="Rusch D."/>
            <person name="Podicherti R."/>
            <person name="Tsui H.-C.T."/>
            <person name="Winkler M.E."/>
        </authorList>
    </citation>
    <scope>NUCLEOTIDE SEQUENCE [LARGE SCALE GENOMIC DNA]</scope>
    <source>
        <strain evidence="7 9">YBY</strain>
    </source>
</reference>
<dbReference type="Proteomes" id="UP000245216">
    <property type="component" value="Unassembled WGS sequence"/>
</dbReference>
<dbReference type="STRING" id="511.UZ73_11715"/>